<dbReference type="EnsemblPlants" id="Kaladp0048s0681.1.v1.1">
    <property type="protein sequence ID" value="Kaladp0048s0681.1.v1.1"/>
    <property type="gene ID" value="Kaladp0048s0681.v1.1"/>
</dbReference>
<keyword evidence="3" id="KW-0807">Transducer</keyword>
<dbReference type="Pfam" id="PF00503">
    <property type="entry name" value="G-alpha"/>
    <property type="match status" value="1"/>
</dbReference>
<protein>
    <submittedName>
        <fullName evidence="6">Uncharacterized protein</fullName>
    </submittedName>
</protein>
<dbReference type="InterPro" id="IPR027417">
    <property type="entry name" value="P-loop_NTPase"/>
</dbReference>
<evidence type="ECO:0000256" key="5">
    <source>
        <dbReference type="PIRSR" id="PIRSR601019-2"/>
    </source>
</evidence>
<dbReference type="PRINTS" id="PR00318">
    <property type="entry name" value="GPROTEINA"/>
</dbReference>
<dbReference type="GO" id="GO:0007188">
    <property type="term" value="P:adenylate cyclase-modulating G protein-coupled receptor signaling pathway"/>
    <property type="evidence" value="ECO:0007669"/>
    <property type="project" value="TreeGrafter"/>
</dbReference>
<dbReference type="GO" id="GO:0003924">
    <property type="term" value="F:GTPase activity"/>
    <property type="evidence" value="ECO:0007669"/>
    <property type="project" value="InterPro"/>
</dbReference>
<dbReference type="GO" id="GO:0005525">
    <property type="term" value="F:GTP binding"/>
    <property type="evidence" value="ECO:0007669"/>
    <property type="project" value="UniProtKB-KW"/>
</dbReference>
<sequence>MRTKEGKRSEAHWPSIVVKKWLNLKPKVPSNPNLPWKEQRQPGWLHFLPDVAEYFLSRAVEISGNEYEPSERDILYAEGVTQGNDLAFIEFSLDDCSPMSEVYMDNMETTQQPLTKYQLIRINAKGVSEGCKWMEMFKNVRAVVFCAALTDYDQLCLAPETATATGSATLHNKMLQAKEVFESLIRHPSFKDTPFVLVLNKYDLCEEKEENFLGGGAAEDSFYSTYMSSSPFIHQEV</sequence>
<evidence type="ECO:0000313" key="7">
    <source>
        <dbReference type="Proteomes" id="UP000594263"/>
    </source>
</evidence>
<keyword evidence="7" id="KW-1185">Reference proteome</keyword>
<evidence type="ECO:0000256" key="4">
    <source>
        <dbReference type="PIRSR" id="PIRSR601019-1"/>
    </source>
</evidence>
<evidence type="ECO:0000256" key="3">
    <source>
        <dbReference type="ARBA" id="ARBA00023224"/>
    </source>
</evidence>
<proteinExistence type="predicted"/>
<name>A0A7N0TZ32_KALFE</name>
<dbReference type="GO" id="GO:0001664">
    <property type="term" value="F:G protein-coupled receptor binding"/>
    <property type="evidence" value="ECO:0007669"/>
    <property type="project" value="TreeGrafter"/>
</dbReference>
<feature type="binding site" evidence="4">
    <location>
        <begin position="200"/>
        <end position="203"/>
    </location>
    <ligand>
        <name>GTP</name>
        <dbReference type="ChEBI" id="CHEBI:37565"/>
    </ligand>
</feature>
<dbReference type="GO" id="GO:0005737">
    <property type="term" value="C:cytoplasm"/>
    <property type="evidence" value="ECO:0007669"/>
    <property type="project" value="TreeGrafter"/>
</dbReference>
<keyword evidence="2 4" id="KW-0342">GTP-binding</keyword>
<keyword evidence="5" id="KW-0479">Metal-binding</keyword>
<dbReference type="SUPFAM" id="SSF52540">
    <property type="entry name" value="P-loop containing nucleoside triphosphate hydrolases"/>
    <property type="match status" value="1"/>
</dbReference>
<keyword evidence="1 4" id="KW-0547">Nucleotide-binding</keyword>
<feature type="binding site" evidence="5">
    <location>
        <position position="81"/>
    </location>
    <ligand>
        <name>Mg(2+)</name>
        <dbReference type="ChEBI" id="CHEBI:18420"/>
    </ligand>
</feature>
<dbReference type="SUPFAM" id="SSF47895">
    <property type="entry name" value="Transducin (alpha subunit), insertion domain"/>
    <property type="match status" value="1"/>
</dbReference>
<dbReference type="InterPro" id="IPR001019">
    <property type="entry name" value="Gprotein_alpha_su"/>
</dbReference>
<dbReference type="PANTHER" id="PTHR10218">
    <property type="entry name" value="GTP-BINDING PROTEIN ALPHA SUBUNIT"/>
    <property type="match status" value="1"/>
</dbReference>
<accession>A0A7N0TZ32</accession>
<feature type="binding site" evidence="4">
    <location>
        <begin position="75"/>
        <end position="81"/>
    </location>
    <ligand>
        <name>GTP</name>
        <dbReference type="ChEBI" id="CHEBI:37565"/>
    </ligand>
</feature>
<dbReference type="Gene3D" id="3.40.50.300">
    <property type="entry name" value="P-loop containing nucleotide triphosphate hydrolases"/>
    <property type="match status" value="1"/>
</dbReference>
<dbReference type="GO" id="GO:0046872">
    <property type="term" value="F:metal ion binding"/>
    <property type="evidence" value="ECO:0007669"/>
    <property type="project" value="UniProtKB-KW"/>
</dbReference>
<evidence type="ECO:0000313" key="6">
    <source>
        <dbReference type="EnsemblPlants" id="Kaladp0048s0681.1.v1.1"/>
    </source>
</evidence>
<organism evidence="6 7">
    <name type="scientific">Kalanchoe fedtschenkoi</name>
    <name type="common">Lavender scallops</name>
    <name type="synonym">South American air plant</name>
    <dbReference type="NCBI Taxonomy" id="63787"/>
    <lineage>
        <taxon>Eukaryota</taxon>
        <taxon>Viridiplantae</taxon>
        <taxon>Streptophyta</taxon>
        <taxon>Embryophyta</taxon>
        <taxon>Tracheophyta</taxon>
        <taxon>Spermatophyta</taxon>
        <taxon>Magnoliopsida</taxon>
        <taxon>eudicotyledons</taxon>
        <taxon>Gunneridae</taxon>
        <taxon>Pentapetalae</taxon>
        <taxon>Saxifragales</taxon>
        <taxon>Crassulaceae</taxon>
        <taxon>Kalanchoe</taxon>
    </lineage>
</organism>
<evidence type="ECO:0000256" key="1">
    <source>
        <dbReference type="ARBA" id="ARBA00022741"/>
    </source>
</evidence>
<dbReference type="Gene3D" id="1.10.400.10">
    <property type="entry name" value="GI Alpha 1, domain 2-like"/>
    <property type="match status" value="1"/>
</dbReference>
<dbReference type="GO" id="GO:0005834">
    <property type="term" value="C:heterotrimeric G-protein complex"/>
    <property type="evidence" value="ECO:0007669"/>
    <property type="project" value="TreeGrafter"/>
</dbReference>
<dbReference type="PANTHER" id="PTHR10218:SF334">
    <property type="entry name" value="EXTRA-LARGE GUANINE NUCLEOTIDE-BINDING PROTEIN 3"/>
    <property type="match status" value="1"/>
</dbReference>
<dbReference type="GO" id="GO:0031683">
    <property type="term" value="F:G-protein beta/gamma-subunit complex binding"/>
    <property type="evidence" value="ECO:0007669"/>
    <property type="project" value="InterPro"/>
</dbReference>
<dbReference type="AlphaFoldDB" id="A0A7N0TZ32"/>
<dbReference type="PROSITE" id="PS51882">
    <property type="entry name" value="G_ALPHA"/>
    <property type="match status" value="1"/>
</dbReference>
<reference evidence="6" key="1">
    <citation type="submission" date="2021-01" db="UniProtKB">
        <authorList>
            <consortium name="EnsemblPlants"/>
        </authorList>
    </citation>
    <scope>IDENTIFICATION</scope>
</reference>
<dbReference type="OMA" id="RINEIKY"/>
<keyword evidence="5" id="KW-0460">Magnesium</keyword>
<dbReference type="Proteomes" id="UP000594263">
    <property type="component" value="Unplaced"/>
</dbReference>
<dbReference type="Gramene" id="Kaladp0048s0681.1.v1.1">
    <property type="protein sequence ID" value="Kaladp0048s0681.1.v1.1"/>
    <property type="gene ID" value="Kaladp0048s0681.v1.1"/>
</dbReference>
<evidence type="ECO:0000256" key="2">
    <source>
        <dbReference type="ARBA" id="ARBA00023134"/>
    </source>
</evidence>
<dbReference type="InterPro" id="IPR011025">
    <property type="entry name" value="GproteinA_insert"/>
</dbReference>